<keyword evidence="2" id="KW-0812">Transmembrane</keyword>
<reference evidence="3" key="1">
    <citation type="journal article" date="2014" name="Int. J. Syst. Evol. Microbiol.">
        <title>Complete genome sequence of Corynebacterium casei LMG S-19264T (=DSM 44701T), isolated from a smear-ripened cheese.</title>
        <authorList>
            <consortium name="US DOE Joint Genome Institute (JGI-PGF)"/>
            <person name="Walter F."/>
            <person name="Albersmeier A."/>
            <person name="Kalinowski J."/>
            <person name="Ruckert C."/>
        </authorList>
    </citation>
    <scope>NUCLEOTIDE SEQUENCE</scope>
    <source>
        <strain evidence="3">VKM Ac-1321</strain>
    </source>
</reference>
<evidence type="ECO:0008006" key="5">
    <source>
        <dbReference type="Google" id="ProtNLM"/>
    </source>
</evidence>
<organism evidence="3 4">
    <name type="scientific">Dactylosporangium matsuzakiense</name>
    <dbReference type="NCBI Taxonomy" id="53360"/>
    <lineage>
        <taxon>Bacteria</taxon>
        <taxon>Bacillati</taxon>
        <taxon>Actinomycetota</taxon>
        <taxon>Actinomycetes</taxon>
        <taxon>Micromonosporales</taxon>
        <taxon>Micromonosporaceae</taxon>
        <taxon>Dactylosporangium</taxon>
    </lineage>
</organism>
<keyword evidence="4" id="KW-1185">Reference proteome</keyword>
<evidence type="ECO:0000313" key="4">
    <source>
        <dbReference type="Proteomes" id="UP001143480"/>
    </source>
</evidence>
<dbReference type="Proteomes" id="UP001143480">
    <property type="component" value="Unassembled WGS sequence"/>
</dbReference>
<evidence type="ECO:0000256" key="2">
    <source>
        <dbReference type="SAM" id="Phobius"/>
    </source>
</evidence>
<evidence type="ECO:0000313" key="3">
    <source>
        <dbReference type="EMBL" id="GLL03357.1"/>
    </source>
</evidence>
<protein>
    <recommendedName>
        <fullName evidence="5">DUF4307 domain-containing protein</fullName>
    </recommendedName>
</protein>
<feature type="compositionally biased region" description="Polar residues" evidence="1">
    <location>
        <begin position="1"/>
        <end position="10"/>
    </location>
</feature>
<dbReference type="AlphaFoldDB" id="A0A9W6NNT4"/>
<name>A0A9W6NNT4_9ACTN</name>
<comment type="caution">
    <text evidence="3">The sequence shown here is derived from an EMBL/GenBank/DDBJ whole genome shotgun (WGS) entry which is preliminary data.</text>
</comment>
<proteinExistence type="predicted"/>
<gene>
    <name evidence="3" type="ORF">GCM10017581_051020</name>
</gene>
<feature type="region of interest" description="Disordered" evidence="1">
    <location>
        <begin position="1"/>
        <end position="24"/>
    </location>
</feature>
<dbReference type="InterPro" id="IPR025443">
    <property type="entry name" value="DUF4307"/>
</dbReference>
<sequence length="140" mass="15249">MTAGNETHATTKYPPGRYGRRREPQPRRRILTVVLAGAVAAAGLAVAWQLYVQYGPQDYEPQVQRFYNVTDDGITVDFVVRKAADQRATCSVRARSASGQEVGLAQVEVPPGAEAYVTYRLATSDRPVTVEVPACGPLNK</sequence>
<keyword evidence="2" id="KW-0472">Membrane</keyword>
<feature type="transmembrane region" description="Helical" evidence="2">
    <location>
        <begin position="30"/>
        <end position="51"/>
    </location>
</feature>
<evidence type="ECO:0000256" key="1">
    <source>
        <dbReference type="SAM" id="MobiDB-lite"/>
    </source>
</evidence>
<dbReference type="RefSeq" id="WP_261961480.1">
    <property type="nucleotide sequence ID" value="NZ_BAAAXA010000001.1"/>
</dbReference>
<reference evidence="3" key="2">
    <citation type="submission" date="2023-01" db="EMBL/GenBank/DDBJ databases">
        <authorList>
            <person name="Sun Q."/>
            <person name="Evtushenko L."/>
        </authorList>
    </citation>
    <scope>NUCLEOTIDE SEQUENCE</scope>
    <source>
        <strain evidence="3">VKM Ac-1321</strain>
    </source>
</reference>
<dbReference type="Pfam" id="PF14155">
    <property type="entry name" value="DUF4307"/>
    <property type="match status" value="1"/>
</dbReference>
<dbReference type="EMBL" id="BSFP01000033">
    <property type="protein sequence ID" value="GLL03357.1"/>
    <property type="molecule type" value="Genomic_DNA"/>
</dbReference>
<accession>A0A9W6NNT4</accession>
<keyword evidence="2" id="KW-1133">Transmembrane helix</keyword>